<protein>
    <recommendedName>
        <fullName evidence="12">ABC transporter permease</fullName>
    </recommendedName>
</protein>
<comment type="similarity">
    <text evidence="2">Belongs to the ABC-4 integral membrane protein family. LolC/E subfamily.</text>
</comment>
<evidence type="ECO:0000256" key="6">
    <source>
        <dbReference type="ARBA" id="ARBA00023136"/>
    </source>
</evidence>
<dbReference type="PANTHER" id="PTHR30489:SF0">
    <property type="entry name" value="LIPOPROTEIN-RELEASING SYSTEM TRANSMEMBRANE PROTEIN LOLE"/>
    <property type="match status" value="1"/>
</dbReference>
<dbReference type="PANTHER" id="PTHR30489">
    <property type="entry name" value="LIPOPROTEIN-RELEASING SYSTEM TRANSMEMBRANE PROTEIN LOLE"/>
    <property type="match status" value="1"/>
</dbReference>
<evidence type="ECO:0000256" key="1">
    <source>
        <dbReference type="ARBA" id="ARBA00004651"/>
    </source>
</evidence>
<feature type="transmembrane region" description="Helical" evidence="7">
    <location>
        <begin position="326"/>
        <end position="350"/>
    </location>
</feature>
<evidence type="ECO:0000313" key="11">
    <source>
        <dbReference type="Proteomes" id="UP000177876"/>
    </source>
</evidence>
<feature type="transmembrane region" description="Helical" evidence="7">
    <location>
        <begin position="679"/>
        <end position="703"/>
    </location>
</feature>
<keyword evidence="6 7" id="KW-0472">Membrane</keyword>
<dbReference type="InterPro" id="IPR051447">
    <property type="entry name" value="Lipoprotein-release_system"/>
</dbReference>
<evidence type="ECO:0008006" key="12">
    <source>
        <dbReference type="Google" id="ProtNLM"/>
    </source>
</evidence>
<dbReference type="InterPro" id="IPR003838">
    <property type="entry name" value="ABC3_permease_C"/>
</dbReference>
<evidence type="ECO:0000259" key="9">
    <source>
        <dbReference type="Pfam" id="PF12704"/>
    </source>
</evidence>
<name>A0A1F2WQW2_9ACTN</name>
<dbReference type="Pfam" id="PF12704">
    <property type="entry name" value="MacB_PCD"/>
    <property type="match status" value="1"/>
</dbReference>
<evidence type="ECO:0000256" key="2">
    <source>
        <dbReference type="ARBA" id="ARBA00005236"/>
    </source>
</evidence>
<feature type="transmembrane region" description="Helical" evidence="7">
    <location>
        <begin position="20"/>
        <end position="39"/>
    </location>
</feature>
<dbReference type="EMBL" id="MELK01000017">
    <property type="protein sequence ID" value="OFW59223.1"/>
    <property type="molecule type" value="Genomic_DNA"/>
</dbReference>
<keyword evidence="4 7" id="KW-0812">Transmembrane</keyword>
<evidence type="ECO:0000256" key="5">
    <source>
        <dbReference type="ARBA" id="ARBA00022989"/>
    </source>
</evidence>
<keyword evidence="5 7" id="KW-1133">Transmembrane helix</keyword>
<accession>A0A1F2WQW2</accession>
<dbReference type="InterPro" id="IPR025857">
    <property type="entry name" value="MacB_PCD"/>
</dbReference>
<gene>
    <name evidence="10" type="ORF">A2Y75_01740</name>
</gene>
<evidence type="ECO:0000259" key="8">
    <source>
        <dbReference type="Pfam" id="PF02687"/>
    </source>
</evidence>
<feature type="transmembrane region" description="Helical" evidence="7">
    <location>
        <begin position="773"/>
        <end position="792"/>
    </location>
</feature>
<feature type="domain" description="ABC3 transporter permease C-terminal" evidence="8">
    <location>
        <begin position="683"/>
        <end position="801"/>
    </location>
</feature>
<feature type="domain" description="ABC3 transporter permease C-terminal" evidence="8">
    <location>
        <begin position="280"/>
        <end position="400"/>
    </location>
</feature>
<evidence type="ECO:0000256" key="7">
    <source>
        <dbReference type="SAM" id="Phobius"/>
    </source>
</evidence>
<sequence>MRRFSFWLLWSLRELRRRWVQVAVIALVIAIGTGVYAGLSSTSDWRRASYDASYEALNAHDLHVTLAEGSYVPQNDLQNALSAMQHPEWVDQAEERLIQPTQVEASRADDTVLVPGRVVGIPTAGGAPGIDKIYVASGSGFSEGSGAVLDAHFADQYKLPEEGTVELAGGVPVQYSGTGFSPEYFIITTGQGDFNAQANFAVLFMPLEEIQTITGRTRQVNDLVLSLQAGTDRGAAATEVEQALAIALPDVGVEVETIEDDAAYHVLYQDVDSDQGTNVAIAFLVLLGAAFAAFNLINRIVESERREIGIGMALGVPRRTIALRPLLVGGEIAALGVVFGIGIGFLMGSLLGSALSSLQPLPVWRTPFQVGPFAGAAAVGFLLPFLATAWPVWRAVRVEPVQALQTGHLAARGGGLAPLLKRLRLPGKSLGQMPVRNILRAPRRTILTALGIGATIVVLVAVLGTLDSINEVLNRMSAELNKGAPERVTVTLANFQPADSDLAKAIENSPAVGSAESTLTGGASITNEGTRLDMQVQALDMESPIWHPTVNSAVDAGGLPGIVLAEKAASDLHLKPGDTLMLTLPYRTGETTFALRQTEMRLTGLHPNPIRLFAYIDIEEANLFGLAGFTNGFQLIPASGYSASDVKEAMFHLPGVASAQEPAAVADTTRDQLRQFSSIFQIVGGFVFLLALLIAFSAASISVDERRRENATMEAYGVRVRTLLRIAAIESGMIGILGTILGVGLGVLALGWLLSRTSGTIPDIQLLVSVKPATIIITLAVGIAATAIAPLLNVRKLRRMDVPSTLRVME</sequence>
<comment type="caution">
    <text evidence="10">The sequence shown here is derived from an EMBL/GenBank/DDBJ whole genome shotgun (WGS) entry which is preliminary data.</text>
</comment>
<evidence type="ECO:0000256" key="3">
    <source>
        <dbReference type="ARBA" id="ARBA00022475"/>
    </source>
</evidence>
<feature type="transmembrane region" description="Helical" evidence="7">
    <location>
        <begin position="370"/>
        <end position="393"/>
    </location>
</feature>
<dbReference type="GO" id="GO:0098797">
    <property type="term" value="C:plasma membrane protein complex"/>
    <property type="evidence" value="ECO:0007669"/>
    <property type="project" value="TreeGrafter"/>
</dbReference>
<reference evidence="10 11" key="1">
    <citation type="journal article" date="2016" name="Nat. Commun.">
        <title>Thousands of microbial genomes shed light on interconnected biogeochemical processes in an aquifer system.</title>
        <authorList>
            <person name="Anantharaman K."/>
            <person name="Brown C.T."/>
            <person name="Hug L.A."/>
            <person name="Sharon I."/>
            <person name="Castelle C.J."/>
            <person name="Probst A.J."/>
            <person name="Thomas B.C."/>
            <person name="Singh A."/>
            <person name="Wilkins M.J."/>
            <person name="Karaoz U."/>
            <person name="Brodie E.L."/>
            <person name="Williams K.H."/>
            <person name="Hubbard S.S."/>
            <person name="Banfield J.F."/>
        </authorList>
    </citation>
    <scope>NUCLEOTIDE SEQUENCE [LARGE SCALE GENOMIC DNA]</scope>
</reference>
<comment type="subcellular location">
    <subcellularLocation>
        <location evidence="1">Cell membrane</location>
        <topology evidence="1">Multi-pass membrane protein</topology>
    </subcellularLocation>
</comment>
<evidence type="ECO:0000313" key="10">
    <source>
        <dbReference type="EMBL" id="OFW59223.1"/>
    </source>
</evidence>
<proteinExistence type="inferred from homology"/>
<dbReference type="STRING" id="1797197.A2Y75_01740"/>
<feature type="transmembrane region" description="Helical" evidence="7">
    <location>
        <begin position="723"/>
        <end position="753"/>
    </location>
</feature>
<organism evidence="10 11">
    <name type="scientific">Candidatus Solincola sediminis</name>
    <dbReference type="NCBI Taxonomy" id="1797199"/>
    <lineage>
        <taxon>Bacteria</taxon>
        <taxon>Bacillati</taxon>
        <taxon>Actinomycetota</taxon>
        <taxon>Candidatus Geothermincolia</taxon>
        <taxon>Candidatus Geothermincolales</taxon>
        <taxon>Candidatus Geothermincolaceae</taxon>
        <taxon>Candidatus Solincola</taxon>
    </lineage>
</organism>
<dbReference type="Pfam" id="PF02687">
    <property type="entry name" value="FtsX"/>
    <property type="match status" value="2"/>
</dbReference>
<dbReference type="AlphaFoldDB" id="A0A1F2WQW2"/>
<evidence type="ECO:0000256" key="4">
    <source>
        <dbReference type="ARBA" id="ARBA00022692"/>
    </source>
</evidence>
<feature type="transmembrane region" description="Helical" evidence="7">
    <location>
        <begin position="446"/>
        <end position="466"/>
    </location>
</feature>
<keyword evidence="3" id="KW-1003">Cell membrane</keyword>
<dbReference type="Proteomes" id="UP000177876">
    <property type="component" value="Unassembled WGS sequence"/>
</dbReference>
<feature type="domain" description="MacB-like periplasmic core" evidence="9">
    <location>
        <begin position="24"/>
        <end position="242"/>
    </location>
</feature>
<feature type="transmembrane region" description="Helical" evidence="7">
    <location>
        <begin position="279"/>
        <end position="297"/>
    </location>
</feature>
<dbReference type="GO" id="GO:0044874">
    <property type="term" value="P:lipoprotein localization to outer membrane"/>
    <property type="evidence" value="ECO:0007669"/>
    <property type="project" value="TreeGrafter"/>
</dbReference>